<keyword evidence="2" id="KW-1185">Reference proteome</keyword>
<dbReference type="OMA" id="FEHEMED"/>
<dbReference type="GeneID" id="36531901"/>
<dbReference type="OrthoDB" id="3880384at2759"/>
<evidence type="ECO:0000313" key="2">
    <source>
        <dbReference type="Proteomes" id="UP000234474"/>
    </source>
</evidence>
<comment type="caution">
    <text evidence="1">The sequence shown here is derived from an EMBL/GenBank/DDBJ whole genome shotgun (WGS) entry which is preliminary data.</text>
</comment>
<dbReference type="VEuPathDB" id="FungiDB:P174DRAFT_417140"/>
<sequence>MAPNLFICLRAVFCPTYWFQRGERIQGSICHEEHWESPVPGIYKYIPGLGWHLVRKDDSEYEEKVPVPLVYCRILHRYIFEHEMEDRCRWQSVTLHEGAKPEKLLFFLLDDGYTWVAGWDAKGKFIPGPYQKWRYDHGTKTMQRVLSPESSLNVSRCSSIVPTKMVAVRVDHYPNLLGDSAVPVAGAGAGASGGLVPVKRIHPALGDKPAIHDGVEEHGVDGVVEVGVHVVVKPVFH</sequence>
<name>A0A2I1CPC3_ASPN1</name>
<proteinExistence type="predicted"/>
<dbReference type="Proteomes" id="UP000234474">
    <property type="component" value="Unassembled WGS sequence"/>
</dbReference>
<dbReference type="EMBL" id="MSZS01000001">
    <property type="protein sequence ID" value="PKX99466.1"/>
    <property type="molecule type" value="Genomic_DNA"/>
</dbReference>
<accession>A0A2I1CPC3</accession>
<evidence type="ECO:0000313" key="1">
    <source>
        <dbReference type="EMBL" id="PKX99466.1"/>
    </source>
</evidence>
<dbReference type="AlphaFoldDB" id="A0A2I1CPC3"/>
<protein>
    <submittedName>
        <fullName evidence="1">Uncharacterized protein</fullName>
    </submittedName>
</protein>
<reference evidence="2" key="1">
    <citation type="journal article" date="2018" name="Proc. Natl. Acad. Sci. U.S.A.">
        <title>Linking secondary metabolites to gene clusters through genome sequencing of six diverse Aspergillus species.</title>
        <authorList>
            <person name="Kaerboelling I."/>
            <person name="Vesth T.C."/>
            <person name="Frisvad J.C."/>
            <person name="Nybo J.L."/>
            <person name="Theobald S."/>
            <person name="Kuo A."/>
            <person name="Bowyer P."/>
            <person name="Matsuda Y."/>
            <person name="Mondo S."/>
            <person name="Lyhne E.K."/>
            <person name="Kogle M.E."/>
            <person name="Clum A."/>
            <person name="Lipzen A."/>
            <person name="Salamov A."/>
            <person name="Ngan C.Y."/>
            <person name="Daum C."/>
            <person name="Chiniquy J."/>
            <person name="Barry K."/>
            <person name="LaButti K."/>
            <person name="Haridas S."/>
            <person name="Simmons B.A."/>
            <person name="Magnuson J.K."/>
            <person name="Mortensen U.H."/>
            <person name="Larsen T.O."/>
            <person name="Grigoriev I.V."/>
            <person name="Baker S.E."/>
            <person name="Andersen M.R."/>
        </authorList>
    </citation>
    <scope>NUCLEOTIDE SEQUENCE [LARGE SCALE GENOMIC DNA]</scope>
    <source>
        <strain evidence="2">IBT 16806</strain>
    </source>
</reference>
<gene>
    <name evidence="1" type="ORF">P174DRAFT_417140</name>
</gene>
<organism evidence="1 2">
    <name type="scientific">Aspergillus novofumigatus (strain IBT 16806)</name>
    <dbReference type="NCBI Taxonomy" id="1392255"/>
    <lineage>
        <taxon>Eukaryota</taxon>
        <taxon>Fungi</taxon>
        <taxon>Dikarya</taxon>
        <taxon>Ascomycota</taxon>
        <taxon>Pezizomycotina</taxon>
        <taxon>Eurotiomycetes</taxon>
        <taxon>Eurotiomycetidae</taxon>
        <taxon>Eurotiales</taxon>
        <taxon>Aspergillaceae</taxon>
        <taxon>Aspergillus</taxon>
        <taxon>Aspergillus subgen. Fumigati</taxon>
    </lineage>
</organism>
<dbReference type="RefSeq" id="XP_024688061.1">
    <property type="nucleotide sequence ID" value="XM_024824576.1"/>
</dbReference>